<dbReference type="GO" id="GO:0016853">
    <property type="term" value="F:isomerase activity"/>
    <property type="evidence" value="ECO:0007669"/>
    <property type="project" value="UniProtKB-KW"/>
</dbReference>
<evidence type="ECO:0000313" key="4">
    <source>
        <dbReference type="EMBL" id="RKT79340.1"/>
    </source>
</evidence>
<keyword evidence="1" id="KW-0119">Carbohydrate metabolism</keyword>
<evidence type="ECO:0000259" key="3">
    <source>
        <dbReference type="Pfam" id="PF01261"/>
    </source>
</evidence>
<dbReference type="EMBL" id="RBXT01000001">
    <property type="protein sequence ID" value="RKT79340.1"/>
    <property type="molecule type" value="Genomic_DNA"/>
</dbReference>
<evidence type="ECO:0000256" key="2">
    <source>
        <dbReference type="SAM" id="MobiDB-lite"/>
    </source>
</evidence>
<protein>
    <submittedName>
        <fullName evidence="4">Xylose isomerase-like TIM barrel protein</fullName>
    </submittedName>
</protein>
<dbReference type="Proteomes" id="UP000278440">
    <property type="component" value="Unassembled WGS sequence"/>
</dbReference>
<comment type="caution">
    <text evidence="4">The sequence shown here is derived from an EMBL/GenBank/DDBJ whole genome shotgun (WGS) entry which is preliminary data.</text>
</comment>
<dbReference type="Gene3D" id="3.20.20.150">
    <property type="entry name" value="Divalent-metal-dependent TIM barrel enzymes"/>
    <property type="match status" value="1"/>
</dbReference>
<reference evidence="4 5" key="1">
    <citation type="submission" date="2018-10" db="EMBL/GenBank/DDBJ databases">
        <title>Sequencing the genomes of 1000 actinobacteria strains.</title>
        <authorList>
            <person name="Klenk H.-P."/>
        </authorList>
    </citation>
    <scope>NUCLEOTIDE SEQUENCE [LARGE SCALE GENOMIC DNA]</scope>
    <source>
        <strain evidence="4 5">DSM 44267</strain>
    </source>
</reference>
<dbReference type="AlphaFoldDB" id="A0A495XXM3"/>
<keyword evidence="5" id="KW-1185">Reference proteome</keyword>
<dbReference type="InterPro" id="IPR036237">
    <property type="entry name" value="Xyl_isomerase-like_sf"/>
</dbReference>
<dbReference type="OrthoDB" id="9785907at2"/>
<organism evidence="4 5">
    <name type="scientific">Terracoccus luteus</name>
    <dbReference type="NCBI Taxonomy" id="53356"/>
    <lineage>
        <taxon>Bacteria</taxon>
        <taxon>Bacillati</taxon>
        <taxon>Actinomycetota</taxon>
        <taxon>Actinomycetes</taxon>
        <taxon>Micrococcales</taxon>
        <taxon>Intrasporangiaceae</taxon>
        <taxon>Terracoccus</taxon>
    </lineage>
</organism>
<dbReference type="RefSeq" id="WP_121034147.1">
    <property type="nucleotide sequence ID" value="NZ_RBXT01000001.1"/>
</dbReference>
<gene>
    <name evidence="4" type="ORF">DFJ68_2807</name>
</gene>
<feature type="region of interest" description="Disordered" evidence="2">
    <location>
        <begin position="274"/>
        <end position="307"/>
    </location>
</feature>
<evidence type="ECO:0000313" key="5">
    <source>
        <dbReference type="Proteomes" id="UP000278440"/>
    </source>
</evidence>
<accession>A0A495XXM3</accession>
<sequence length="396" mass="43110">MRLRHPSGEVVHLAYCTNVHGGETVDEIVGQLDRFAVPVREQLDTDLLGVGLWLSAPVARELAGDLRGAERLRGELTRRGLETVTLNGFPFRGFQEPVVKLKVYRPDWTETARLEYTLDLVDVLGVLLPDDAARGSISTLPLAWREPWDAERARAAGDQLAELADTLHERRERTGREIRVGLEPEPGCVVETTDEAVAAAEGWDRSVLGVCLDLCHLAVQFEDAAGATAALAEAGLSVVKSQVSAALHVATPHDEQTRAALESFDEERFLHQVRAGTGTPPLPSRDDLGEALGTTREGAGPLDATDDAPWRVHFHVPLGRDPEPPLTSTTTELRESLGVLVGGERPLTDHLEVETYTWSVVPEHSRPRDAGELATGIAGELAWVRDELVALGLHQQ</sequence>
<dbReference type="InterPro" id="IPR013022">
    <property type="entry name" value="Xyl_isomerase-like_TIM-brl"/>
</dbReference>
<dbReference type="SUPFAM" id="SSF51658">
    <property type="entry name" value="Xylose isomerase-like"/>
    <property type="match status" value="1"/>
</dbReference>
<dbReference type="NCBIfam" id="NF035939">
    <property type="entry name" value="TIM_EboE"/>
    <property type="match status" value="1"/>
</dbReference>
<dbReference type="Pfam" id="PF01261">
    <property type="entry name" value="AP_endonuc_2"/>
    <property type="match status" value="1"/>
</dbReference>
<name>A0A495XXM3_9MICO</name>
<evidence type="ECO:0000256" key="1">
    <source>
        <dbReference type="ARBA" id="ARBA00023277"/>
    </source>
</evidence>
<feature type="domain" description="Xylose isomerase-like TIM barrel" evidence="3">
    <location>
        <begin position="69"/>
        <end position="224"/>
    </location>
</feature>
<proteinExistence type="predicted"/>
<keyword evidence="4" id="KW-0413">Isomerase</keyword>